<keyword evidence="6" id="KW-1185">Reference proteome</keyword>
<evidence type="ECO:0000256" key="2">
    <source>
        <dbReference type="ARBA" id="ARBA00022741"/>
    </source>
</evidence>
<dbReference type="Gramene" id="QL11p046172:mrna">
    <property type="protein sequence ID" value="QL11p046172:mrna"/>
    <property type="gene ID" value="QL11p046172"/>
</dbReference>
<organism evidence="5 6">
    <name type="scientific">Quercus lobata</name>
    <name type="common">Valley oak</name>
    <dbReference type="NCBI Taxonomy" id="97700"/>
    <lineage>
        <taxon>Eukaryota</taxon>
        <taxon>Viridiplantae</taxon>
        <taxon>Streptophyta</taxon>
        <taxon>Embryophyta</taxon>
        <taxon>Tracheophyta</taxon>
        <taxon>Spermatophyta</taxon>
        <taxon>Magnoliopsida</taxon>
        <taxon>eudicotyledons</taxon>
        <taxon>Gunneridae</taxon>
        <taxon>Pentapetalae</taxon>
        <taxon>rosids</taxon>
        <taxon>fabids</taxon>
        <taxon>Fagales</taxon>
        <taxon>Fagaceae</taxon>
        <taxon>Quercus</taxon>
    </lineage>
</organism>
<dbReference type="EMBL" id="LRBV02000011">
    <property type="status" value="NOT_ANNOTATED_CDS"/>
    <property type="molecule type" value="Genomic_DNA"/>
</dbReference>
<dbReference type="Gene3D" id="1.20.5.4130">
    <property type="match status" value="1"/>
</dbReference>
<dbReference type="GO" id="GO:0000166">
    <property type="term" value="F:nucleotide binding"/>
    <property type="evidence" value="ECO:0007669"/>
    <property type="project" value="UniProtKB-KW"/>
</dbReference>
<dbReference type="PANTHER" id="PTHR19338">
    <property type="entry name" value="TRANSLOCASE OF INNER MITOCHONDRIAL MEMBRANE 13 HOMOLOG"/>
    <property type="match status" value="1"/>
</dbReference>
<dbReference type="InterPro" id="IPR041118">
    <property type="entry name" value="Rx_N"/>
</dbReference>
<dbReference type="EnsemblPlants" id="QL11p046172:mrna">
    <property type="protein sequence ID" value="QL11p046172:mrna"/>
    <property type="gene ID" value="QL11p046172"/>
</dbReference>
<evidence type="ECO:0000256" key="1">
    <source>
        <dbReference type="ARBA" id="ARBA00022737"/>
    </source>
</evidence>
<evidence type="ECO:0000313" key="6">
    <source>
        <dbReference type="Proteomes" id="UP000594261"/>
    </source>
</evidence>
<evidence type="ECO:0000313" key="5">
    <source>
        <dbReference type="EnsemblPlants" id="QL11p046172:mrna"/>
    </source>
</evidence>
<dbReference type="Pfam" id="PF18052">
    <property type="entry name" value="Rx_N"/>
    <property type="match status" value="1"/>
</dbReference>
<keyword evidence="2" id="KW-0547">Nucleotide-binding</keyword>
<sequence length="161" mass="18451">MQGLLKDADARQDESDILRQWVAEARDLAYDAEDIIATYALKVASRKEGGVPKRCACILYEGITVHDKVGSQIVNIKTKISILKTSFRDYGMRESIIQGGRSGSLNERQQEQRETYSYLEDDVVGFDNDVKKLVEFMLKEEEGNRPRLGENHPWCRSFYLL</sequence>
<reference evidence="5" key="2">
    <citation type="submission" date="2021-01" db="UniProtKB">
        <authorList>
            <consortium name="EnsemblPlants"/>
        </authorList>
    </citation>
    <scope>IDENTIFICATION</scope>
</reference>
<feature type="domain" description="Disease resistance N-terminal" evidence="4">
    <location>
        <begin position="1"/>
        <end position="48"/>
    </location>
</feature>
<proteinExistence type="predicted"/>
<reference evidence="5 6" key="1">
    <citation type="journal article" date="2016" name="G3 (Bethesda)">
        <title>First Draft Assembly and Annotation of the Genome of a California Endemic Oak Quercus lobata Nee (Fagaceae).</title>
        <authorList>
            <person name="Sork V.L."/>
            <person name="Fitz-Gibbon S.T."/>
            <person name="Puiu D."/>
            <person name="Crepeau M."/>
            <person name="Gugger P.F."/>
            <person name="Sherman R."/>
            <person name="Stevens K."/>
            <person name="Langley C.H."/>
            <person name="Pellegrini M."/>
            <person name="Salzberg S.L."/>
        </authorList>
    </citation>
    <scope>NUCLEOTIDE SEQUENCE [LARGE SCALE GENOMIC DNA]</scope>
    <source>
        <strain evidence="5 6">cv. SW786</strain>
    </source>
</reference>
<keyword evidence="3" id="KW-0611">Plant defense</keyword>
<protein>
    <recommendedName>
        <fullName evidence="4">Disease resistance N-terminal domain-containing protein</fullName>
    </recommendedName>
</protein>
<dbReference type="GO" id="GO:0006952">
    <property type="term" value="P:defense response"/>
    <property type="evidence" value="ECO:0007669"/>
    <property type="project" value="UniProtKB-KW"/>
</dbReference>
<name>A0A7N2MZU4_QUELO</name>
<keyword evidence="1" id="KW-0677">Repeat</keyword>
<dbReference type="AlphaFoldDB" id="A0A7N2MZU4"/>
<dbReference type="Proteomes" id="UP000594261">
    <property type="component" value="Chromosome 11"/>
</dbReference>
<evidence type="ECO:0000256" key="3">
    <source>
        <dbReference type="ARBA" id="ARBA00022821"/>
    </source>
</evidence>
<dbReference type="InterPro" id="IPR038005">
    <property type="entry name" value="RX-like_CC"/>
</dbReference>
<dbReference type="PANTHER" id="PTHR19338:SF66">
    <property type="entry name" value="NB-ARC DOMAIN-CONTAINING PROTEIN"/>
    <property type="match status" value="1"/>
</dbReference>
<dbReference type="OMA" id="HIMDDNT"/>
<accession>A0A7N2MZU4</accession>
<dbReference type="CDD" id="cd14798">
    <property type="entry name" value="RX-CC_like"/>
    <property type="match status" value="1"/>
</dbReference>
<evidence type="ECO:0000259" key="4">
    <source>
        <dbReference type="Pfam" id="PF18052"/>
    </source>
</evidence>
<dbReference type="InParanoid" id="A0A7N2MZU4"/>